<evidence type="ECO:0000313" key="3">
    <source>
        <dbReference type="Proteomes" id="UP000683360"/>
    </source>
</evidence>
<comment type="caution">
    <text evidence="2">The sequence shown here is derived from an EMBL/GenBank/DDBJ whole genome shotgun (WGS) entry which is preliminary data.</text>
</comment>
<dbReference type="SMART" id="SM01265">
    <property type="entry name" value="Mab-21"/>
    <property type="match status" value="1"/>
</dbReference>
<dbReference type="Proteomes" id="UP000683360">
    <property type="component" value="Unassembled WGS sequence"/>
</dbReference>
<sequence>MLWPDVADSWLTRNRKSTLWPSADVILKSVSHGILLVPIGRKFGSSEDCSFEWRISFSLQERDLIHSFNNTQLLCYTAFKYLKKDLLTESGLCSYFIKTTIFWLCEELDNNMWIPQHFVQCLHAIQRRLIYWLRDGNCPHYFMKDNNLFEGLLPKKRKQIEVKLLNISQLLFPYINSEEIISHFTAYKDFEELNTVDFVS</sequence>
<dbReference type="InterPro" id="IPR024810">
    <property type="entry name" value="MAB21L/cGLR"/>
</dbReference>
<protein>
    <recommendedName>
        <fullName evidence="1">Mab-21-like HhH/H2TH-like domain-containing protein</fullName>
    </recommendedName>
</protein>
<keyword evidence="3" id="KW-1185">Reference proteome</keyword>
<feature type="domain" description="Mab-21-like HhH/H2TH-like" evidence="1">
    <location>
        <begin position="75"/>
        <end position="162"/>
    </location>
</feature>
<dbReference type="Pfam" id="PF20266">
    <property type="entry name" value="Mab-21_C"/>
    <property type="match status" value="1"/>
</dbReference>
<evidence type="ECO:0000259" key="1">
    <source>
        <dbReference type="Pfam" id="PF20266"/>
    </source>
</evidence>
<organism evidence="2 3">
    <name type="scientific">Mytilus edulis</name>
    <name type="common">Blue mussel</name>
    <dbReference type="NCBI Taxonomy" id="6550"/>
    <lineage>
        <taxon>Eukaryota</taxon>
        <taxon>Metazoa</taxon>
        <taxon>Spiralia</taxon>
        <taxon>Lophotrochozoa</taxon>
        <taxon>Mollusca</taxon>
        <taxon>Bivalvia</taxon>
        <taxon>Autobranchia</taxon>
        <taxon>Pteriomorphia</taxon>
        <taxon>Mytilida</taxon>
        <taxon>Mytiloidea</taxon>
        <taxon>Mytilidae</taxon>
        <taxon>Mytilinae</taxon>
        <taxon>Mytilus</taxon>
    </lineage>
</organism>
<accession>A0A8S3QQ92</accession>
<dbReference type="PANTHER" id="PTHR10656:SF69">
    <property type="entry name" value="MAB-21-LIKE HHH_H2TH-LIKE DOMAIN-CONTAINING PROTEIN"/>
    <property type="match status" value="1"/>
</dbReference>
<proteinExistence type="predicted"/>
<evidence type="ECO:0000313" key="2">
    <source>
        <dbReference type="EMBL" id="CAG2197814.1"/>
    </source>
</evidence>
<dbReference type="InterPro" id="IPR046906">
    <property type="entry name" value="Mab-21_HhH/H2TH-like"/>
</dbReference>
<dbReference type="AlphaFoldDB" id="A0A8S3QQ92"/>
<name>A0A8S3QQ92_MYTED</name>
<gene>
    <name evidence="2" type="ORF">MEDL_12472</name>
</gene>
<dbReference type="PANTHER" id="PTHR10656">
    <property type="entry name" value="CELL FATE DETERMINING PROTEIN MAB21-RELATED"/>
    <property type="match status" value="1"/>
</dbReference>
<dbReference type="Gene3D" id="1.10.1410.40">
    <property type="match status" value="1"/>
</dbReference>
<dbReference type="EMBL" id="CAJPWZ010000654">
    <property type="protein sequence ID" value="CAG2197814.1"/>
    <property type="molecule type" value="Genomic_DNA"/>
</dbReference>
<reference evidence="2" key="1">
    <citation type="submission" date="2021-03" db="EMBL/GenBank/DDBJ databases">
        <authorList>
            <person name="Bekaert M."/>
        </authorList>
    </citation>
    <scope>NUCLEOTIDE SEQUENCE</scope>
</reference>
<dbReference type="OrthoDB" id="5950246at2759"/>